<evidence type="ECO:0000313" key="3">
    <source>
        <dbReference type="Proteomes" id="UP000324800"/>
    </source>
</evidence>
<dbReference type="EMBL" id="SNRW01040366">
    <property type="protein sequence ID" value="KAA6344519.1"/>
    <property type="molecule type" value="Genomic_DNA"/>
</dbReference>
<sequence>MGDQREQEQVEAGIKVCVPVMNVQLNNNENLIDQREKEGIEGASSKIDKTNNRRKSTKDQKRGKIGWQAQVFHSIIQTRRTASIANKQINEQSCECKGWTSEMIVTRKCLTELYWWMTQLQNNKPRTIDKRYNQIIILAEASISGRGACVIKNNERIRRIYGQLEADMEKSKLREILAIYRSIQALKEYLNQQEYS</sequence>
<evidence type="ECO:0000256" key="1">
    <source>
        <dbReference type="SAM" id="MobiDB-lite"/>
    </source>
</evidence>
<organism evidence="2 3">
    <name type="scientific">Streblomastix strix</name>
    <dbReference type="NCBI Taxonomy" id="222440"/>
    <lineage>
        <taxon>Eukaryota</taxon>
        <taxon>Metamonada</taxon>
        <taxon>Preaxostyla</taxon>
        <taxon>Oxymonadida</taxon>
        <taxon>Streblomastigidae</taxon>
        <taxon>Streblomastix</taxon>
    </lineage>
</organism>
<name>A0A5J4SED3_9EUKA</name>
<gene>
    <name evidence="2" type="ORF">EZS28_052234</name>
</gene>
<feature type="compositionally biased region" description="Basic and acidic residues" evidence="1">
    <location>
        <begin position="42"/>
        <end position="62"/>
    </location>
</feature>
<protein>
    <submittedName>
        <fullName evidence="2">Uncharacterized protein</fullName>
    </submittedName>
</protein>
<dbReference type="AlphaFoldDB" id="A0A5J4SED3"/>
<dbReference type="Proteomes" id="UP000324800">
    <property type="component" value="Unassembled WGS sequence"/>
</dbReference>
<proteinExistence type="predicted"/>
<accession>A0A5J4SED3</accession>
<feature type="region of interest" description="Disordered" evidence="1">
    <location>
        <begin position="42"/>
        <end position="63"/>
    </location>
</feature>
<evidence type="ECO:0000313" key="2">
    <source>
        <dbReference type="EMBL" id="KAA6344519.1"/>
    </source>
</evidence>
<reference evidence="2 3" key="1">
    <citation type="submission" date="2019-03" db="EMBL/GenBank/DDBJ databases">
        <title>Single cell metagenomics reveals metabolic interactions within the superorganism composed of flagellate Streblomastix strix and complex community of Bacteroidetes bacteria on its surface.</title>
        <authorList>
            <person name="Treitli S.C."/>
            <person name="Kolisko M."/>
            <person name="Husnik F."/>
            <person name="Keeling P."/>
            <person name="Hampl V."/>
        </authorList>
    </citation>
    <scope>NUCLEOTIDE SEQUENCE [LARGE SCALE GENOMIC DNA]</scope>
    <source>
        <strain evidence="2">ST1C</strain>
    </source>
</reference>
<comment type="caution">
    <text evidence="2">The sequence shown here is derived from an EMBL/GenBank/DDBJ whole genome shotgun (WGS) entry which is preliminary data.</text>
</comment>